<protein>
    <submittedName>
        <fullName evidence="1">Uncharacterized protein</fullName>
    </submittedName>
</protein>
<dbReference type="AlphaFoldDB" id="A0A2G2WBN9"/>
<organism evidence="1 2">
    <name type="scientific">Capsicum baccatum</name>
    <name type="common">Peruvian pepper</name>
    <dbReference type="NCBI Taxonomy" id="33114"/>
    <lineage>
        <taxon>Eukaryota</taxon>
        <taxon>Viridiplantae</taxon>
        <taxon>Streptophyta</taxon>
        <taxon>Embryophyta</taxon>
        <taxon>Tracheophyta</taxon>
        <taxon>Spermatophyta</taxon>
        <taxon>Magnoliopsida</taxon>
        <taxon>eudicotyledons</taxon>
        <taxon>Gunneridae</taxon>
        <taxon>Pentapetalae</taxon>
        <taxon>asterids</taxon>
        <taxon>lamiids</taxon>
        <taxon>Solanales</taxon>
        <taxon>Solanaceae</taxon>
        <taxon>Solanoideae</taxon>
        <taxon>Capsiceae</taxon>
        <taxon>Capsicum</taxon>
    </lineage>
</organism>
<dbReference type="InterPro" id="IPR044171">
    <property type="entry name" value="LAX2-like"/>
</dbReference>
<evidence type="ECO:0000313" key="1">
    <source>
        <dbReference type="EMBL" id="PHT42520.1"/>
    </source>
</evidence>
<dbReference type="Proteomes" id="UP000224567">
    <property type="component" value="Unassembled WGS sequence"/>
</dbReference>
<evidence type="ECO:0000313" key="2">
    <source>
        <dbReference type="Proteomes" id="UP000224567"/>
    </source>
</evidence>
<comment type="caution">
    <text evidence="1">The sequence shown here is derived from an EMBL/GenBank/DDBJ whole genome shotgun (WGS) entry which is preliminary data.</text>
</comment>
<reference evidence="1 2" key="1">
    <citation type="journal article" date="2017" name="Genome Biol.">
        <title>New reference genome sequences of hot pepper reveal the massive evolution of plant disease-resistance genes by retroduplication.</title>
        <authorList>
            <person name="Kim S."/>
            <person name="Park J."/>
            <person name="Yeom S.I."/>
            <person name="Kim Y.M."/>
            <person name="Seo E."/>
            <person name="Kim K.T."/>
            <person name="Kim M.S."/>
            <person name="Lee J.M."/>
            <person name="Cheong K."/>
            <person name="Shin H.S."/>
            <person name="Kim S.B."/>
            <person name="Han K."/>
            <person name="Lee J."/>
            <person name="Park M."/>
            <person name="Lee H.A."/>
            <person name="Lee H.Y."/>
            <person name="Lee Y."/>
            <person name="Oh S."/>
            <person name="Lee J.H."/>
            <person name="Choi E."/>
            <person name="Choi E."/>
            <person name="Lee S.E."/>
            <person name="Jeon J."/>
            <person name="Kim H."/>
            <person name="Choi G."/>
            <person name="Song H."/>
            <person name="Lee J."/>
            <person name="Lee S.C."/>
            <person name="Kwon J.K."/>
            <person name="Lee H.Y."/>
            <person name="Koo N."/>
            <person name="Hong Y."/>
            <person name="Kim R.W."/>
            <person name="Kang W.H."/>
            <person name="Huh J.H."/>
            <person name="Kang B.C."/>
            <person name="Yang T.J."/>
            <person name="Lee Y.H."/>
            <person name="Bennetzen J.L."/>
            <person name="Choi D."/>
        </authorList>
    </citation>
    <scope>NUCLEOTIDE SEQUENCE [LARGE SCALE GENOMIC DNA]</scope>
    <source>
        <strain evidence="2">cv. PBC81</strain>
    </source>
</reference>
<dbReference type="STRING" id="33114.A0A2G2WBN9"/>
<dbReference type="PANTHER" id="PTHR47290:SF6">
    <property type="entry name" value="UBIQUITIN-LIKE DOMAIN-CONTAINING PROTEIN"/>
    <property type="match status" value="1"/>
</dbReference>
<gene>
    <name evidence="1" type="ORF">CQW23_16545</name>
</gene>
<dbReference type="OrthoDB" id="1932457at2759"/>
<dbReference type="EMBL" id="MLFT02000007">
    <property type="protein sequence ID" value="PHT42520.1"/>
    <property type="molecule type" value="Genomic_DNA"/>
</dbReference>
<reference evidence="2" key="2">
    <citation type="journal article" date="2017" name="J. Anim. Genet.">
        <title>Multiple reference genome sequences of hot pepper reveal the massive evolution of plant disease resistance genes by retroduplication.</title>
        <authorList>
            <person name="Kim S."/>
            <person name="Park J."/>
            <person name="Yeom S.-I."/>
            <person name="Kim Y.-M."/>
            <person name="Seo E."/>
            <person name="Kim K.-T."/>
            <person name="Kim M.-S."/>
            <person name="Lee J.M."/>
            <person name="Cheong K."/>
            <person name="Shin H.-S."/>
            <person name="Kim S.-B."/>
            <person name="Han K."/>
            <person name="Lee J."/>
            <person name="Park M."/>
            <person name="Lee H.-A."/>
            <person name="Lee H.-Y."/>
            <person name="Lee Y."/>
            <person name="Oh S."/>
            <person name="Lee J.H."/>
            <person name="Choi E."/>
            <person name="Choi E."/>
            <person name="Lee S.E."/>
            <person name="Jeon J."/>
            <person name="Kim H."/>
            <person name="Choi G."/>
            <person name="Song H."/>
            <person name="Lee J."/>
            <person name="Lee S.-C."/>
            <person name="Kwon J.-K."/>
            <person name="Lee H.-Y."/>
            <person name="Koo N."/>
            <person name="Hong Y."/>
            <person name="Kim R.W."/>
            <person name="Kang W.-H."/>
            <person name="Huh J.H."/>
            <person name="Kang B.-C."/>
            <person name="Yang T.-J."/>
            <person name="Lee Y.-H."/>
            <person name="Bennetzen J.L."/>
            <person name="Choi D."/>
        </authorList>
    </citation>
    <scope>NUCLEOTIDE SEQUENCE [LARGE SCALE GENOMIC DNA]</scope>
    <source>
        <strain evidence="2">cv. PBC81</strain>
    </source>
</reference>
<sequence>MECGSGIETRALFDLLKEQQGGHCQETLELGLGLGLGLRFGLGLKLSQGVDDMQMEETTSRNYQLGSSSTVLLCPNTSKPSITHHSPPAGLWFFLRPSINRKGEVLPQIPKAFIRVKDENVTVFMVKTYLVRKLGLSNEAEVEISCMGQNLMHTLTLKHVRDAIWLPGLLEFFKSKTDFIKSSQGASVNYIMSLDYGQTCLLNNDL</sequence>
<dbReference type="Gene3D" id="3.10.20.90">
    <property type="entry name" value="Phosphatidylinositol 3-kinase Catalytic Subunit, Chain A, domain 1"/>
    <property type="match status" value="1"/>
</dbReference>
<accession>A0A2G2WBN9</accession>
<proteinExistence type="predicted"/>
<name>A0A2G2WBN9_CAPBA</name>
<keyword evidence="2" id="KW-1185">Reference proteome</keyword>
<dbReference type="PANTHER" id="PTHR47290">
    <property type="entry name" value="RING FINGER PROTEIN"/>
    <property type="match status" value="1"/>
</dbReference>